<organism evidence="2 3">
    <name type="scientific">Stegodyphus mimosarum</name>
    <name type="common">African social velvet spider</name>
    <dbReference type="NCBI Taxonomy" id="407821"/>
    <lineage>
        <taxon>Eukaryota</taxon>
        <taxon>Metazoa</taxon>
        <taxon>Ecdysozoa</taxon>
        <taxon>Arthropoda</taxon>
        <taxon>Chelicerata</taxon>
        <taxon>Arachnida</taxon>
        <taxon>Araneae</taxon>
        <taxon>Araneomorphae</taxon>
        <taxon>Entelegynae</taxon>
        <taxon>Eresoidea</taxon>
        <taxon>Eresidae</taxon>
        <taxon>Stegodyphus</taxon>
    </lineage>
</organism>
<dbReference type="EMBL" id="KK118122">
    <property type="protein sequence ID" value="KFM72285.1"/>
    <property type="molecule type" value="Genomic_DNA"/>
</dbReference>
<dbReference type="Pfam" id="PF00106">
    <property type="entry name" value="adh_short"/>
    <property type="match status" value="1"/>
</dbReference>
<dbReference type="STRING" id="407821.A0A087U4J6"/>
<dbReference type="OMA" id="DHFRTEK"/>
<name>A0A087U4J6_STEMI</name>
<feature type="non-terminal residue" evidence="2">
    <location>
        <position position="179"/>
    </location>
</feature>
<evidence type="ECO:0000256" key="1">
    <source>
        <dbReference type="ARBA" id="ARBA00023002"/>
    </source>
</evidence>
<dbReference type="InterPro" id="IPR002347">
    <property type="entry name" value="SDR_fam"/>
</dbReference>
<proteinExistence type="predicted"/>
<dbReference type="OrthoDB" id="6411518at2759"/>
<dbReference type="PANTHER" id="PTHR43157">
    <property type="entry name" value="PHOSPHATIDYLINOSITOL-GLYCAN BIOSYNTHESIS CLASS F PROTEIN-RELATED"/>
    <property type="match status" value="1"/>
</dbReference>
<dbReference type="InterPro" id="IPR036291">
    <property type="entry name" value="NAD(P)-bd_dom_sf"/>
</dbReference>
<reference evidence="2 3" key="1">
    <citation type="submission" date="2013-11" db="EMBL/GenBank/DDBJ databases">
        <title>Genome sequencing of Stegodyphus mimosarum.</title>
        <authorList>
            <person name="Bechsgaard J."/>
        </authorList>
    </citation>
    <scope>NUCLEOTIDE SEQUENCE [LARGE SCALE GENOMIC DNA]</scope>
</reference>
<protein>
    <submittedName>
        <fullName evidence="2">Retinol dehydrogenase 13</fullName>
    </submittedName>
</protein>
<dbReference type="PANTHER" id="PTHR43157:SF31">
    <property type="entry name" value="PHOSPHATIDYLINOSITOL-GLYCAN BIOSYNTHESIS CLASS F PROTEIN"/>
    <property type="match status" value="1"/>
</dbReference>
<dbReference type="AlphaFoldDB" id="A0A087U4J6"/>
<gene>
    <name evidence="2" type="ORF">X975_02906</name>
</gene>
<keyword evidence="1" id="KW-0560">Oxidoreductase</keyword>
<dbReference type="PRINTS" id="PR00081">
    <property type="entry name" value="GDHRDH"/>
</dbReference>
<dbReference type="Gene3D" id="3.40.50.720">
    <property type="entry name" value="NAD(P)-binding Rossmann-like Domain"/>
    <property type="match status" value="1"/>
</dbReference>
<keyword evidence="3" id="KW-1185">Reference proteome</keyword>
<dbReference type="GO" id="GO:0016491">
    <property type="term" value="F:oxidoreductase activity"/>
    <property type="evidence" value="ECO:0007669"/>
    <property type="project" value="UniProtKB-KW"/>
</dbReference>
<dbReference type="Proteomes" id="UP000054359">
    <property type="component" value="Unassembled WGS sequence"/>
</dbReference>
<sequence length="179" mass="20038">MLFPSFKSYYFSWDFVTSLCVFLRSLICPKRYVNKTALHGKTVIITGGSSGIGRETALDMVKRGARVIFTYTTEVNATDTLTYIFTNVPTANVSAKYLNLASFSSIYKFANEILENEKKIHILINNAGLATTKKETEEGFELCFGVNYLGHFLLTNLLLDRLKESAPARIINVSSVLHC</sequence>
<accession>A0A087U4J6</accession>
<evidence type="ECO:0000313" key="2">
    <source>
        <dbReference type="EMBL" id="KFM72285.1"/>
    </source>
</evidence>
<dbReference type="SUPFAM" id="SSF51735">
    <property type="entry name" value="NAD(P)-binding Rossmann-fold domains"/>
    <property type="match status" value="1"/>
</dbReference>
<evidence type="ECO:0000313" key="3">
    <source>
        <dbReference type="Proteomes" id="UP000054359"/>
    </source>
</evidence>